<keyword evidence="12" id="KW-1185">Reference proteome</keyword>
<protein>
    <recommendedName>
        <fullName evidence="10">Zinc finger RING-H2-type domain-containing protein</fullName>
    </recommendedName>
</protein>
<evidence type="ECO:0000256" key="4">
    <source>
        <dbReference type="ARBA" id="ARBA00022490"/>
    </source>
</evidence>
<reference evidence="11" key="1">
    <citation type="submission" date="2019-10" db="EMBL/GenBank/DDBJ databases">
        <title>The sequence and de novo assembly of the wild yak genome.</title>
        <authorList>
            <person name="Liu Y."/>
        </authorList>
    </citation>
    <scope>NUCLEOTIDE SEQUENCE [LARGE SCALE GENOMIC DNA]</scope>
    <source>
        <strain evidence="11">WY2019</strain>
    </source>
</reference>
<dbReference type="Pfam" id="PF12678">
    <property type="entry name" value="zf-rbx1"/>
    <property type="match status" value="1"/>
</dbReference>
<keyword evidence="8" id="KW-0862">Zinc</keyword>
<evidence type="ECO:0000256" key="8">
    <source>
        <dbReference type="ARBA" id="ARBA00022833"/>
    </source>
</evidence>
<dbReference type="InterPro" id="IPR051031">
    <property type="entry name" value="RING-box_E3_Ubiquitin_Ligase"/>
</dbReference>
<dbReference type="GO" id="GO:0008270">
    <property type="term" value="F:zinc ion binding"/>
    <property type="evidence" value="ECO:0007669"/>
    <property type="project" value="UniProtKB-KW"/>
</dbReference>
<evidence type="ECO:0000256" key="1">
    <source>
        <dbReference type="ARBA" id="ARBA00004123"/>
    </source>
</evidence>
<name>A0A6B0RTI7_9CETA</name>
<evidence type="ECO:0000313" key="12">
    <source>
        <dbReference type="Proteomes" id="UP000322234"/>
    </source>
</evidence>
<dbReference type="InterPro" id="IPR013083">
    <property type="entry name" value="Znf_RING/FYVE/PHD"/>
</dbReference>
<evidence type="ECO:0000256" key="3">
    <source>
        <dbReference type="ARBA" id="ARBA00004906"/>
    </source>
</evidence>
<feature type="domain" description="Zinc finger RING-H2-type" evidence="10">
    <location>
        <begin position="40"/>
        <end position="92"/>
    </location>
</feature>
<dbReference type="EMBL" id="VBQZ03000083">
    <property type="protein sequence ID" value="MXQ92421.1"/>
    <property type="molecule type" value="Genomic_DNA"/>
</dbReference>
<keyword evidence="5" id="KW-0479">Metal-binding</keyword>
<keyword evidence="6" id="KW-0863">Zinc-finger</keyword>
<dbReference type="Gene3D" id="3.30.40.10">
    <property type="entry name" value="Zinc/RING finger domain, C3HC4 (zinc finger)"/>
    <property type="match status" value="1"/>
</dbReference>
<keyword evidence="9" id="KW-0539">Nucleus</keyword>
<evidence type="ECO:0000259" key="10">
    <source>
        <dbReference type="Pfam" id="PF12678"/>
    </source>
</evidence>
<evidence type="ECO:0000256" key="7">
    <source>
        <dbReference type="ARBA" id="ARBA00022786"/>
    </source>
</evidence>
<evidence type="ECO:0000256" key="6">
    <source>
        <dbReference type="ARBA" id="ARBA00022771"/>
    </source>
</evidence>
<evidence type="ECO:0000313" key="11">
    <source>
        <dbReference type="EMBL" id="MXQ92421.1"/>
    </source>
</evidence>
<organism evidence="11 12">
    <name type="scientific">Bos mutus</name>
    <name type="common">wild yak</name>
    <dbReference type="NCBI Taxonomy" id="72004"/>
    <lineage>
        <taxon>Eukaryota</taxon>
        <taxon>Metazoa</taxon>
        <taxon>Chordata</taxon>
        <taxon>Craniata</taxon>
        <taxon>Vertebrata</taxon>
        <taxon>Euteleostomi</taxon>
        <taxon>Mammalia</taxon>
        <taxon>Eutheria</taxon>
        <taxon>Laurasiatheria</taxon>
        <taxon>Artiodactyla</taxon>
        <taxon>Ruminantia</taxon>
        <taxon>Pecora</taxon>
        <taxon>Bovidae</taxon>
        <taxon>Bovinae</taxon>
        <taxon>Bos</taxon>
    </lineage>
</organism>
<dbReference type="GO" id="GO:0004842">
    <property type="term" value="F:ubiquitin-protein transferase activity"/>
    <property type="evidence" value="ECO:0007669"/>
    <property type="project" value="UniProtKB-ARBA"/>
</dbReference>
<keyword evidence="4" id="KW-0963">Cytoplasm</keyword>
<evidence type="ECO:0000256" key="5">
    <source>
        <dbReference type="ARBA" id="ARBA00022723"/>
    </source>
</evidence>
<comment type="caution">
    <text evidence="11">The sequence shown here is derived from an EMBL/GenBank/DDBJ whole genome shotgun (WGS) entry which is preliminary data.</text>
</comment>
<evidence type="ECO:0000256" key="2">
    <source>
        <dbReference type="ARBA" id="ARBA00004496"/>
    </source>
</evidence>
<dbReference type="CDD" id="cd16485">
    <property type="entry name" value="mRING-H2-C3H2C2D_RBX1"/>
    <property type="match status" value="1"/>
</dbReference>
<dbReference type="GO" id="GO:0005634">
    <property type="term" value="C:nucleus"/>
    <property type="evidence" value="ECO:0007669"/>
    <property type="project" value="UniProtKB-SubCell"/>
</dbReference>
<keyword evidence="7" id="KW-0833">Ubl conjugation pathway</keyword>
<dbReference type="GO" id="GO:0051603">
    <property type="term" value="P:proteolysis involved in protein catabolic process"/>
    <property type="evidence" value="ECO:0007669"/>
    <property type="project" value="UniProtKB-ARBA"/>
</dbReference>
<sequence length="537" mass="59959">MAAAMDVDTPSGTNSGAGKKRFEVKKWNAVALWAWDIVVDNCAICRNHIMDLCIECQANQASATSEECTVAWGVCNHAFHFHCISRWLKTRQLGNLYLDGQSSLPIVDERASSRLLRLPSSWRDGSRLRPFRAARNKGLSTECWSLAQSVQSIHENEEDLVNSHDTGTDPEVQVPWDASNTPQPQAFQGRAGLRCEFRACQTRFPGLEFGRANSPELTSQGRHPFVSLGYSAQEGDEEPNTAYRSSKVFQSIRVCWSEGLFYNAGIFLDHSRGVGATQSVSVDGMNELHSRGIGFSNQSIPFHSMSTFENILLFTNKKISFTIICESKHSIKVKCTGKHTNAHPSFSGAYPDLQAYAFPIQAPIPPVSLNPSTEKPRLEQNRNNSTWLQGGKLKGIRQVGKSHFLNMKLCPHDKEELLKAFEKTLLGSDVIHHRNSYCRMKALTLTLLFYRERIKRNTLKCHQVLDAFRKVIQRSFGSHRVTPGEFAEAPTALGPWADPVIDPAPPPGSSSPIVIPTRIEYRIPLRLLKCRSGQLSP</sequence>
<dbReference type="FunFam" id="3.30.40.10:FF:000978">
    <property type="entry name" value="Ring-box 1, E3 ubiquitin protein ligase"/>
    <property type="match status" value="1"/>
</dbReference>
<dbReference type="AlphaFoldDB" id="A0A6B0RTI7"/>
<comment type="subcellular location">
    <subcellularLocation>
        <location evidence="2">Cytoplasm</location>
    </subcellularLocation>
    <subcellularLocation>
        <location evidence="1">Nucleus</location>
    </subcellularLocation>
</comment>
<dbReference type="GO" id="GO:0031461">
    <property type="term" value="C:cullin-RING ubiquitin ligase complex"/>
    <property type="evidence" value="ECO:0007669"/>
    <property type="project" value="UniProtKB-ARBA"/>
</dbReference>
<proteinExistence type="predicted"/>
<gene>
    <name evidence="11" type="ORF">E5288_WYG001067</name>
</gene>
<dbReference type="PANTHER" id="PTHR11210">
    <property type="entry name" value="RING BOX"/>
    <property type="match status" value="1"/>
</dbReference>
<dbReference type="Proteomes" id="UP000322234">
    <property type="component" value="Unassembled WGS sequence"/>
</dbReference>
<comment type="pathway">
    <text evidence="3">Protein modification; protein ubiquitination.</text>
</comment>
<dbReference type="GO" id="GO:0005737">
    <property type="term" value="C:cytoplasm"/>
    <property type="evidence" value="ECO:0007669"/>
    <property type="project" value="UniProtKB-SubCell"/>
</dbReference>
<evidence type="ECO:0000256" key="9">
    <source>
        <dbReference type="ARBA" id="ARBA00023242"/>
    </source>
</evidence>
<dbReference type="InterPro" id="IPR024766">
    <property type="entry name" value="Znf_RING_H2"/>
</dbReference>
<dbReference type="SUPFAM" id="SSF57850">
    <property type="entry name" value="RING/U-box"/>
    <property type="match status" value="1"/>
</dbReference>
<accession>A0A6B0RTI7</accession>